<proteinExistence type="predicted"/>
<reference evidence="2 3" key="1">
    <citation type="submission" date="2017-11" db="EMBL/GenBank/DDBJ databases">
        <title>De novo assembly and phasing of dikaryotic genomes from two isolates of Puccinia coronata f. sp. avenae, the causal agent of oat crown rust.</title>
        <authorList>
            <person name="Miller M.E."/>
            <person name="Zhang Y."/>
            <person name="Omidvar V."/>
            <person name="Sperschneider J."/>
            <person name="Schwessinger B."/>
            <person name="Raley C."/>
            <person name="Palmer J.M."/>
            <person name="Garnica D."/>
            <person name="Upadhyaya N."/>
            <person name="Rathjen J."/>
            <person name="Taylor J.M."/>
            <person name="Park R.F."/>
            <person name="Dodds P.N."/>
            <person name="Hirsch C.D."/>
            <person name="Kianian S.F."/>
            <person name="Figueroa M."/>
        </authorList>
    </citation>
    <scope>NUCLEOTIDE SEQUENCE [LARGE SCALE GENOMIC DNA]</scope>
    <source>
        <strain evidence="2">12SD80</strain>
    </source>
</reference>
<gene>
    <name evidence="2" type="ORF">PCASD_06123</name>
    <name evidence="1" type="ORF">PCASD_12017</name>
</gene>
<accession>A0A2N5V000</accession>
<evidence type="ECO:0000313" key="2">
    <source>
        <dbReference type="EMBL" id="PLW43325.1"/>
    </source>
</evidence>
<evidence type="ECO:0000313" key="1">
    <source>
        <dbReference type="EMBL" id="PLW22921.1"/>
    </source>
</evidence>
<evidence type="ECO:0000313" key="3">
    <source>
        <dbReference type="Proteomes" id="UP000235392"/>
    </source>
</evidence>
<dbReference type="EMBL" id="PGCI01000069">
    <property type="protein sequence ID" value="PLW43325.1"/>
    <property type="molecule type" value="Genomic_DNA"/>
</dbReference>
<dbReference type="EMBL" id="PGCI01000648">
    <property type="protein sequence ID" value="PLW22921.1"/>
    <property type="molecule type" value="Genomic_DNA"/>
</dbReference>
<organism evidence="2 3">
    <name type="scientific">Puccinia coronata f. sp. avenae</name>
    <dbReference type="NCBI Taxonomy" id="200324"/>
    <lineage>
        <taxon>Eukaryota</taxon>
        <taxon>Fungi</taxon>
        <taxon>Dikarya</taxon>
        <taxon>Basidiomycota</taxon>
        <taxon>Pucciniomycotina</taxon>
        <taxon>Pucciniomycetes</taxon>
        <taxon>Pucciniales</taxon>
        <taxon>Pucciniaceae</taxon>
        <taxon>Puccinia</taxon>
    </lineage>
</organism>
<name>A0A2N5V000_9BASI</name>
<sequence length="68" mass="7668">MAAALAEQLRAMRVMFYDFGDGEEAETDSWQMPSMTAELNYLDDCFQKVVIRSGYGMATTHTRHAWGG</sequence>
<dbReference type="AlphaFoldDB" id="A0A2N5V000"/>
<protein>
    <submittedName>
        <fullName evidence="2">Uncharacterized protein</fullName>
    </submittedName>
</protein>
<comment type="caution">
    <text evidence="2">The sequence shown here is derived from an EMBL/GenBank/DDBJ whole genome shotgun (WGS) entry which is preliminary data.</text>
</comment>
<dbReference type="Proteomes" id="UP000235392">
    <property type="component" value="Unassembled WGS sequence"/>
</dbReference>